<proteinExistence type="predicted"/>
<dbReference type="AlphaFoldDB" id="E4Z5K2"/>
<feature type="non-terminal residue" evidence="1">
    <location>
        <position position="1"/>
    </location>
</feature>
<accession>E4Z5K2</accession>
<gene>
    <name evidence="1" type="ORF">GSOID_T00026718001</name>
</gene>
<dbReference type="Proteomes" id="UP000011014">
    <property type="component" value="Unassembled WGS sequence"/>
</dbReference>
<reference evidence="1" key="1">
    <citation type="journal article" date="2010" name="Science">
        <title>Plasticity of animal genome architecture unmasked by rapid evolution of a pelagic tunicate.</title>
        <authorList>
            <person name="Denoeud F."/>
            <person name="Henriet S."/>
            <person name="Mungpakdee S."/>
            <person name="Aury J.M."/>
            <person name="Da Silva C."/>
            <person name="Brinkmann H."/>
            <person name="Mikhaleva J."/>
            <person name="Olsen L.C."/>
            <person name="Jubin C."/>
            <person name="Canestro C."/>
            <person name="Bouquet J.M."/>
            <person name="Danks G."/>
            <person name="Poulain J."/>
            <person name="Campsteijn C."/>
            <person name="Adamski M."/>
            <person name="Cross I."/>
            <person name="Yadetie F."/>
            <person name="Muffato M."/>
            <person name="Louis A."/>
            <person name="Butcher S."/>
            <person name="Tsagkogeorga G."/>
            <person name="Konrad A."/>
            <person name="Singh S."/>
            <person name="Jensen M.F."/>
            <person name="Cong E.H."/>
            <person name="Eikeseth-Otteraa H."/>
            <person name="Noel B."/>
            <person name="Anthouard V."/>
            <person name="Porcel B.M."/>
            <person name="Kachouri-Lafond R."/>
            <person name="Nishino A."/>
            <person name="Ugolini M."/>
            <person name="Chourrout P."/>
            <person name="Nishida H."/>
            <person name="Aasland R."/>
            <person name="Huzurbazar S."/>
            <person name="Westhof E."/>
            <person name="Delsuc F."/>
            <person name="Lehrach H."/>
            <person name="Reinhardt R."/>
            <person name="Weissenbach J."/>
            <person name="Roy S.W."/>
            <person name="Artiguenave F."/>
            <person name="Postlethwait J.H."/>
            <person name="Manak J.R."/>
            <person name="Thompson E.M."/>
            <person name="Jaillon O."/>
            <person name="Du Pasquier L."/>
            <person name="Boudinot P."/>
            <person name="Liberles D.A."/>
            <person name="Volff J.N."/>
            <person name="Philippe H."/>
            <person name="Lenhard B."/>
            <person name="Roest Crollius H."/>
            <person name="Wincker P."/>
            <person name="Chourrout D."/>
        </authorList>
    </citation>
    <scope>NUCLEOTIDE SEQUENCE [LARGE SCALE GENOMIC DNA]</scope>
</reference>
<name>E4Z5K2_OIKDI</name>
<dbReference type="EMBL" id="FN657710">
    <property type="protein sequence ID" value="CBY42980.1"/>
    <property type="molecule type" value="Genomic_DNA"/>
</dbReference>
<sequence>AGAFPATSSSALPGFGSLQPSSMYETMLRQQLLLQQMTQISQMQRQRQLSEMMYSRAIPHPAPASPSI</sequence>
<organism evidence="1">
    <name type="scientific">Oikopleura dioica</name>
    <name type="common">Tunicate</name>
    <dbReference type="NCBI Taxonomy" id="34765"/>
    <lineage>
        <taxon>Eukaryota</taxon>
        <taxon>Metazoa</taxon>
        <taxon>Chordata</taxon>
        <taxon>Tunicata</taxon>
        <taxon>Appendicularia</taxon>
        <taxon>Copelata</taxon>
        <taxon>Oikopleuridae</taxon>
        <taxon>Oikopleura</taxon>
    </lineage>
</organism>
<protein>
    <submittedName>
        <fullName evidence="1">Uncharacterized protein</fullName>
    </submittedName>
</protein>
<evidence type="ECO:0000313" key="1">
    <source>
        <dbReference type="EMBL" id="CBY42980.1"/>
    </source>
</evidence>